<keyword evidence="4" id="KW-0378">Hydrolase</keyword>
<dbReference type="AlphaFoldDB" id="A0A9P4LWF2"/>
<evidence type="ECO:0000259" key="3">
    <source>
        <dbReference type="Pfam" id="PF19291"/>
    </source>
</evidence>
<feature type="domain" description="Trehalase-like N-terminal" evidence="3">
    <location>
        <begin position="37"/>
        <end position="153"/>
    </location>
</feature>
<dbReference type="GO" id="GO:0005975">
    <property type="term" value="P:carbohydrate metabolic process"/>
    <property type="evidence" value="ECO:0007669"/>
    <property type="project" value="InterPro"/>
</dbReference>
<organism evidence="4 5">
    <name type="scientific">Saccharata proteae CBS 121410</name>
    <dbReference type="NCBI Taxonomy" id="1314787"/>
    <lineage>
        <taxon>Eukaryota</taxon>
        <taxon>Fungi</taxon>
        <taxon>Dikarya</taxon>
        <taxon>Ascomycota</taxon>
        <taxon>Pezizomycotina</taxon>
        <taxon>Dothideomycetes</taxon>
        <taxon>Dothideomycetes incertae sedis</taxon>
        <taxon>Botryosphaeriales</taxon>
        <taxon>Saccharataceae</taxon>
        <taxon>Saccharata</taxon>
    </lineage>
</organism>
<dbReference type="OrthoDB" id="406733at2759"/>
<accession>A0A9P4LWF2</accession>
<feature type="domain" description="GH15-like" evidence="2">
    <location>
        <begin position="312"/>
        <end position="689"/>
    </location>
</feature>
<dbReference type="InterPro" id="IPR008928">
    <property type="entry name" value="6-hairpin_glycosidase_sf"/>
</dbReference>
<dbReference type="PANTHER" id="PTHR31616">
    <property type="entry name" value="TREHALASE"/>
    <property type="match status" value="1"/>
</dbReference>
<dbReference type="EMBL" id="ML978716">
    <property type="protein sequence ID" value="KAF2088455.1"/>
    <property type="molecule type" value="Genomic_DNA"/>
</dbReference>
<comment type="caution">
    <text evidence="4">The sequence shown here is derived from an EMBL/GenBank/DDBJ whole genome shotgun (WGS) entry which is preliminary data.</text>
</comment>
<proteinExistence type="predicted"/>
<dbReference type="Gene3D" id="1.50.10.10">
    <property type="match status" value="1"/>
</dbReference>
<name>A0A9P4LWF2_9PEZI</name>
<dbReference type="InterPro" id="IPR012341">
    <property type="entry name" value="6hp_glycosidase-like_sf"/>
</dbReference>
<dbReference type="Pfam" id="PF00723">
    <property type="entry name" value="Glyco_hydro_15"/>
    <property type="match status" value="1"/>
</dbReference>
<evidence type="ECO:0000256" key="1">
    <source>
        <dbReference type="SAM" id="MobiDB-lite"/>
    </source>
</evidence>
<evidence type="ECO:0000259" key="2">
    <source>
        <dbReference type="Pfam" id="PF00723"/>
    </source>
</evidence>
<dbReference type="SUPFAM" id="SSF48208">
    <property type="entry name" value="Six-hairpin glycosidases"/>
    <property type="match status" value="1"/>
</dbReference>
<evidence type="ECO:0000313" key="4">
    <source>
        <dbReference type="EMBL" id="KAF2088455.1"/>
    </source>
</evidence>
<dbReference type="InterPro" id="IPR011613">
    <property type="entry name" value="GH15-like"/>
</dbReference>
<gene>
    <name evidence="4" type="ORF">K490DRAFT_72875</name>
</gene>
<evidence type="ECO:0000313" key="5">
    <source>
        <dbReference type="Proteomes" id="UP000799776"/>
    </source>
</evidence>
<dbReference type="InterPro" id="IPR045582">
    <property type="entry name" value="Trehalase-like_N"/>
</dbReference>
<sequence length="702" mass="79694">MSRPINDGSAASSVKDWDEEPCEHDPTHLRTSNQGYMPIEHYGLIGNMRTCAMVATDGGLDFMCWPSFDSPSVFCRLLDKDKGGHFTISPRRTTSVTTKQQYLPSSNILQTRFLNDDGVLSVIDFFPRPYAKSLLSHISSGAPAKLANAPQQASDKLKKWLVRRVECVRGSAEVDVEVFPAFNYAQNKHTTDIYHHKLGVGPGESRQRAVFTTDDLCLELNVTIDCGDSSEEECPIVLFQKSQGKSTLGEGIMARFRLTEGQAVSFVLRDHPGKEIAEMEHINSDLLDRIQKDTQTFWFNWISKSKYKGRWREVVSRSLMILKLLTYEPTGAIIAAPTFSLPEDFGGARNWDYRFSWVRDSSFTIYILLRMGFTEEAEAYMGFISDRFQKSRTEEGALPIMFSIHGDTELPEIELSHLDGYRGSRPVRIGNGAAFHKQLDIYGELMDAIYLYNKYGKPVSYDQWLAVRDITDYVCRIWREEDMSIWEVRGKKQNFVYSKIMLWVAIDRALRLAQKRGFPCPKMWQWRSTRDEIYEDIMEKGYNKRMGCFVQSYEANEILDSAVLIAPLVFFIAPNDPRFLSTLDQILKPPEKGGLTSAGLVYRYNWLKSDDGVGGREGAFSMCVFWLVESLTRAGAYDKKYLIEAINIFENMLSFSNHLSMFSEEIARSGEQLGNTPQAFSHLALISAAFNLDRVTGGTGGV</sequence>
<dbReference type="GO" id="GO:0004553">
    <property type="term" value="F:hydrolase activity, hydrolyzing O-glycosyl compounds"/>
    <property type="evidence" value="ECO:0007669"/>
    <property type="project" value="TreeGrafter"/>
</dbReference>
<dbReference type="Proteomes" id="UP000799776">
    <property type="component" value="Unassembled WGS sequence"/>
</dbReference>
<protein>
    <submittedName>
        <fullName evidence="4">Glycoside hydrolase family 15 protein</fullName>
    </submittedName>
</protein>
<reference evidence="4" key="1">
    <citation type="journal article" date="2020" name="Stud. Mycol.">
        <title>101 Dothideomycetes genomes: a test case for predicting lifestyles and emergence of pathogens.</title>
        <authorList>
            <person name="Haridas S."/>
            <person name="Albert R."/>
            <person name="Binder M."/>
            <person name="Bloem J."/>
            <person name="Labutti K."/>
            <person name="Salamov A."/>
            <person name="Andreopoulos B."/>
            <person name="Baker S."/>
            <person name="Barry K."/>
            <person name="Bills G."/>
            <person name="Bluhm B."/>
            <person name="Cannon C."/>
            <person name="Castanera R."/>
            <person name="Culley D."/>
            <person name="Daum C."/>
            <person name="Ezra D."/>
            <person name="Gonzalez J."/>
            <person name="Henrissat B."/>
            <person name="Kuo A."/>
            <person name="Liang C."/>
            <person name="Lipzen A."/>
            <person name="Lutzoni F."/>
            <person name="Magnuson J."/>
            <person name="Mondo S."/>
            <person name="Nolan M."/>
            <person name="Ohm R."/>
            <person name="Pangilinan J."/>
            <person name="Park H.-J."/>
            <person name="Ramirez L."/>
            <person name="Alfaro M."/>
            <person name="Sun H."/>
            <person name="Tritt A."/>
            <person name="Yoshinaga Y."/>
            <person name="Zwiers L.-H."/>
            <person name="Turgeon B."/>
            <person name="Goodwin S."/>
            <person name="Spatafora J."/>
            <person name="Crous P."/>
            <person name="Grigoriev I."/>
        </authorList>
    </citation>
    <scope>NUCLEOTIDE SEQUENCE</scope>
    <source>
        <strain evidence="4">CBS 121410</strain>
    </source>
</reference>
<feature type="region of interest" description="Disordered" evidence="1">
    <location>
        <begin position="1"/>
        <end position="31"/>
    </location>
</feature>
<keyword evidence="5" id="KW-1185">Reference proteome</keyword>
<dbReference type="PANTHER" id="PTHR31616:SF0">
    <property type="entry name" value="GLUCAN 1,4-ALPHA-GLUCOSIDASE"/>
    <property type="match status" value="1"/>
</dbReference>
<dbReference type="Pfam" id="PF19291">
    <property type="entry name" value="TREH_N"/>
    <property type="match status" value="1"/>
</dbReference>